<keyword evidence="3" id="KW-0808">Transferase</keyword>
<dbReference type="Gene3D" id="2.60.40.780">
    <property type="entry name" value="von Hippel-Lindau disease tumour suppressor, beta domain"/>
    <property type="match status" value="1"/>
</dbReference>
<protein>
    <submittedName>
        <fullName evidence="3">Serine threonine kinase</fullName>
    </submittedName>
</protein>
<dbReference type="EMBL" id="LHPF02000071">
    <property type="protein sequence ID" value="PSC67236.1"/>
    <property type="molecule type" value="Genomic_DNA"/>
</dbReference>
<dbReference type="Pfam" id="PF01847">
    <property type="entry name" value="VHL"/>
    <property type="match status" value="1"/>
</dbReference>
<evidence type="ECO:0000259" key="2">
    <source>
        <dbReference type="Pfam" id="PF01847"/>
    </source>
</evidence>
<dbReference type="Proteomes" id="UP000239649">
    <property type="component" value="Unassembled WGS sequence"/>
</dbReference>
<evidence type="ECO:0000313" key="3">
    <source>
        <dbReference type="EMBL" id="PSC67236.1"/>
    </source>
</evidence>
<dbReference type="OrthoDB" id="413400at2759"/>
<keyword evidence="4" id="KW-1185">Reference proteome</keyword>
<feature type="domain" description="von Hippel-Lindau disease tumour suppressor beta" evidence="2">
    <location>
        <begin position="89"/>
        <end position="129"/>
    </location>
</feature>
<name>A0A2P6UZG7_9CHLO</name>
<evidence type="ECO:0000256" key="1">
    <source>
        <dbReference type="SAM" id="MobiDB-lite"/>
    </source>
</evidence>
<organism evidence="3 4">
    <name type="scientific">Micractinium conductrix</name>
    <dbReference type="NCBI Taxonomy" id="554055"/>
    <lineage>
        <taxon>Eukaryota</taxon>
        <taxon>Viridiplantae</taxon>
        <taxon>Chlorophyta</taxon>
        <taxon>core chlorophytes</taxon>
        <taxon>Trebouxiophyceae</taxon>
        <taxon>Chlorellales</taxon>
        <taxon>Chlorellaceae</taxon>
        <taxon>Chlorella clade</taxon>
        <taxon>Micractinium</taxon>
    </lineage>
</organism>
<feature type="region of interest" description="Disordered" evidence="1">
    <location>
        <begin position="1"/>
        <end position="49"/>
    </location>
</feature>
<proteinExistence type="predicted"/>
<sequence>MEESPLPPPLAAAPAPTGSDAPPPETASLLSSAPPNVPWRRRGAQDGGEIDEAVFAPAAAEGGDGGDGGAAGARVFLRSLSGPGAPQEESVLVFENASPRSVRILWLDFKGQEIPYSTPLKPGETTRYRTCPAFRQQAQALLLCWQRQGGAAGWGSGGDGGGSLGSLPYDLVRVVLEQAAPRGVWQDGHAAYHPGIAPVALPSGWALQQLAADTAQRFGGRMAPRPQLTAEELLLPVAALAAPSPSPALAAAIGPLGAVLHALQAMLGGA</sequence>
<reference evidence="3 4" key="1">
    <citation type="journal article" date="2018" name="Plant J.">
        <title>Genome sequences of Chlorella sorokiniana UTEX 1602 and Micractinium conductrix SAG 241.80: implications to maltose excretion by a green alga.</title>
        <authorList>
            <person name="Arriola M.B."/>
            <person name="Velmurugan N."/>
            <person name="Zhang Y."/>
            <person name="Plunkett M.H."/>
            <person name="Hondzo H."/>
            <person name="Barney B.M."/>
        </authorList>
    </citation>
    <scope>NUCLEOTIDE SEQUENCE [LARGE SCALE GENOMIC DNA]</scope>
    <source>
        <strain evidence="3 4">SAG 241.80</strain>
    </source>
</reference>
<dbReference type="InterPro" id="IPR024053">
    <property type="entry name" value="VHL_beta_dom"/>
</dbReference>
<dbReference type="GO" id="GO:0016301">
    <property type="term" value="F:kinase activity"/>
    <property type="evidence" value="ECO:0007669"/>
    <property type="project" value="UniProtKB-KW"/>
</dbReference>
<keyword evidence="3" id="KW-0418">Kinase</keyword>
<dbReference type="InterPro" id="IPR037140">
    <property type="entry name" value="VHL_beta_dom_sf"/>
</dbReference>
<feature type="compositionally biased region" description="Pro residues" evidence="1">
    <location>
        <begin position="1"/>
        <end position="11"/>
    </location>
</feature>
<comment type="caution">
    <text evidence="3">The sequence shown here is derived from an EMBL/GenBank/DDBJ whole genome shotgun (WGS) entry which is preliminary data.</text>
</comment>
<dbReference type="AlphaFoldDB" id="A0A2P6UZG7"/>
<accession>A0A2P6UZG7</accession>
<dbReference type="InterPro" id="IPR036208">
    <property type="entry name" value="VHL_sf"/>
</dbReference>
<evidence type="ECO:0000313" key="4">
    <source>
        <dbReference type="Proteomes" id="UP000239649"/>
    </source>
</evidence>
<gene>
    <name evidence="3" type="ORF">C2E20_9075</name>
</gene>
<dbReference type="SUPFAM" id="SSF49468">
    <property type="entry name" value="VHL"/>
    <property type="match status" value="1"/>
</dbReference>